<protein>
    <submittedName>
        <fullName evidence="1">Uncharacterized protein</fullName>
    </submittedName>
</protein>
<dbReference type="Gene3D" id="3.80.10.10">
    <property type="entry name" value="Ribonuclease Inhibitor"/>
    <property type="match status" value="1"/>
</dbReference>
<evidence type="ECO:0000313" key="1">
    <source>
        <dbReference type="EMBL" id="KAH8485521.1"/>
    </source>
</evidence>
<reference evidence="1" key="1">
    <citation type="journal article" date="2021" name="J. Hered.">
        <title>Genome Assembly of Salicaceae Populus deltoides (Eastern Cottonwood) I-69 Based on Nanopore Sequencing and Hi-C Technologies.</title>
        <authorList>
            <person name="Bai S."/>
            <person name="Wu H."/>
            <person name="Zhang J."/>
            <person name="Pan Z."/>
            <person name="Zhao W."/>
            <person name="Li Z."/>
            <person name="Tong C."/>
        </authorList>
    </citation>
    <scope>NUCLEOTIDE SEQUENCE</scope>
    <source>
        <tissue evidence="1">Leaf</tissue>
    </source>
</reference>
<name>A0A8T2X059_POPDE</name>
<dbReference type="AlphaFoldDB" id="A0A8T2X059"/>
<evidence type="ECO:0000313" key="2">
    <source>
        <dbReference type="Proteomes" id="UP000807159"/>
    </source>
</evidence>
<comment type="caution">
    <text evidence="1">The sequence shown here is derived from an EMBL/GenBank/DDBJ whole genome shotgun (WGS) entry which is preliminary data.</text>
</comment>
<accession>A0A8T2X059</accession>
<keyword evidence="2" id="KW-1185">Reference proteome</keyword>
<organism evidence="1 2">
    <name type="scientific">Populus deltoides</name>
    <name type="common">Eastern poplar</name>
    <name type="synonym">Eastern cottonwood</name>
    <dbReference type="NCBI Taxonomy" id="3696"/>
    <lineage>
        <taxon>Eukaryota</taxon>
        <taxon>Viridiplantae</taxon>
        <taxon>Streptophyta</taxon>
        <taxon>Embryophyta</taxon>
        <taxon>Tracheophyta</taxon>
        <taxon>Spermatophyta</taxon>
        <taxon>Magnoliopsida</taxon>
        <taxon>eudicotyledons</taxon>
        <taxon>Gunneridae</taxon>
        <taxon>Pentapetalae</taxon>
        <taxon>rosids</taxon>
        <taxon>fabids</taxon>
        <taxon>Malpighiales</taxon>
        <taxon>Salicaceae</taxon>
        <taxon>Saliceae</taxon>
        <taxon>Populus</taxon>
    </lineage>
</organism>
<feature type="non-terminal residue" evidence="1">
    <location>
        <position position="97"/>
    </location>
</feature>
<sequence>MFIRKREFVETFLRGFGLSQVVKFASIESRHVLSLVLQTSQQIEFTNDRYLMGNDFEGELPPEIFNMPSLQSLWISDLNNTGFSFPKFANMTNINYL</sequence>
<dbReference type="Proteomes" id="UP000807159">
    <property type="component" value="Chromosome 16"/>
</dbReference>
<dbReference type="SUPFAM" id="SSF52058">
    <property type="entry name" value="L domain-like"/>
    <property type="match status" value="1"/>
</dbReference>
<proteinExistence type="predicted"/>
<dbReference type="InterPro" id="IPR032675">
    <property type="entry name" value="LRR_dom_sf"/>
</dbReference>
<gene>
    <name evidence="1" type="ORF">H0E87_027089</name>
</gene>
<dbReference type="EMBL" id="JACEGQ020000016">
    <property type="protein sequence ID" value="KAH8485521.1"/>
    <property type="molecule type" value="Genomic_DNA"/>
</dbReference>